<dbReference type="RefSeq" id="XP_041228837.1">
    <property type="nucleotide sequence ID" value="XM_041370233.1"/>
</dbReference>
<dbReference type="InterPro" id="IPR012349">
    <property type="entry name" value="Split_barrel_FMN-bd"/>
</dbReference>
<sequence>MNIISEAFVWNANATAVDTPPEFDEWALSGLTKENCVQIKSLARQGKREISRTQSQASTTARSSSRTSSTSMYLPWPWPWFGLFGMFLFLNDFGLTSRHREYENDAHLVLIQILVHTDLGHHDSSALGDPHMGSISIAPAANESSNIGIPRHSRSTSTSIADRPDILGGI</sequence>
<feature type="compositionally biased region" description="Low complexity" evidence="1">
    <location>
        <begin position="52"/>
        <end position="71"/>
    </location>
</feature>
<dbReference type="Gene3D" id="2.30.110.10">
    <property type="entry name" value="Electron Transport, Fmn-binding Protein, Chain A"/>
    <property type="match status" value="1"/>
</dbReference>
<dbReference type="AlphaFoldDB" id="A0AAD4EBT8"/>
<comment type="caution">
    <text evidence="2">The sequence shown here is derived from an EMBL/GenBank/DDBJ whole genome shotgun (WGS) entry which is preliminary data.</text>
</comment>
<gene>
    <name evidence="2" type="ORF">F5891DRAFT_1276434</name>
</gene>
<name>A0AAD4EBT8_9AGAM</name>
<evidence type="ECO:0000313" key="3">
    <source>
        <dbReference type="Proteomes" id="UP001195769"/>
    </source>
</evidence>
<evidence type="ECO:0000313" key="2">
    <source>
        <dbReference type="EMBL" id="KAG1903262.1"/>
    </source>
</evidence>
<accession>A0AAD4EBT8</accession>
<organism evidence="2 3">
    <name type="scientific">Suillus fuscotomentosus</name>
    <dbReference type="NCBI Taxonomy" id="1912939"/>
    <lineage>
        <taxon>Eukaryota</taxon>
        <taxon>Fungi</taxon>
        <taxon>Dikarya</taxon>
        <taxon>Basidiomycota</taxon>
        <taxon>Agaricomycotina</taxon>
        <taxon>Agaricomycetes</taxon>
        <taxon>Agaricomycetidae</taxon>
        <taxon>Boletales</taxon>
        <taxon>Suillineae</taxon>
        <taxon>Suillaceae</taxon>
        <taxon>Suillus</taxon>
    </lineage>
</organism>
<proteinExistence type="predicted"/>
<protein>
    <submittedName>
        <fullName evidence="2">Uncharacterized protein</fullName>
    </submittedName>
</protein>
<keyword evidence="3" id="KW-1185">Reference proteome</keyword>
<evidence type="ECO:0000256" key="1">
    <source>
        <dbReference type="SAM" id="MobiDB-lite"/>
    </source>
</evidence>
<dbReference type="Proteomes" id="UP001195769">
    <property type="component" value="Unassembled WGS sequence"/>
</dbReference>
<feature type="region of interest" description="Disordered" evidence="1">
    <location>
        <begin position="143"/>
        <end position="170"/>
    </location>
</feature>
<reference evidence="2" key="1">
    <citation type="journal article" date="2020" name="New Phytol.">
        <title>Comparative genomics reveals dynamic genome evolution in host specialist ectomycorrhizal fungi.</title>
        <authorList>
            <person name="Lofgren L.A."/>
            <person name="Nguyen N.H."/>
            <person name="Vilgalys R."/>
            <person name="Ruytinx J."/>
            <person name="Liao H.L."/>
            <person name="Branco S."/>
            <person name="Kuo A."/>
            <person name="LaButti K."/>
            <person name="Lipzen A."/>
            <person name="Andreopoulos W."/>
            <person name="Pangilinan J."/>
            <person name="Riley R."/>
            <person name="Hundley H."/>
            <person name="Na H."/>
            <person name="Barry K."/>
            <person name="Grigoriev I.V."/>
            <person name="Stajich J.E."/>
            <person name="Kennedy P.G."/>
        </authorList>
    </citation>
    <scope>NUCLEOTIDE SEQUENCE</scope>
    <source>
        <strain evidence="2">FC203</strain>
    </source>
</reference>
<feature type="region of interest" description="Disordered" evidence="1">
    <location>
        <begin position="47"/>
        <end position="71"/>
    </location>
</feature>
<dbReference type="GeneID" id="64664531"/>
<dbReference type="EMBL" id="JABBWK010000013">
    <property type="protein sequence ID" value="KAG1903262.1"/>
    <property type="molecule type" value="Genomic_DNA"/>
</dbReference>